<dbReference type="EMBL" id="CP070496">
    <property type="protein sequence ID" value="QSB05009.1"/>
    <property type="molecule type" value="Genomic_DNA"/>
</dbReference>
<keyword evidence="3" id="KW-1185">Reference proteome</keyword>
<proteinExistence type="predicted"/>
<evidence type="ECO:0000313" key="2">
    <source>
        <dbReference type="EMBL" id="QSB05009.1"/>
    </source>
</evidence>
<feature type="domain" description="Mycothiol-dependent maleylpyruvate isomerase metal-binding" evidence="1">
    <location>
        <begin position="10"/>
        <end position="127"/>
    </location>
</feature>
<dbReference type="KEGG" id="nav:JQS30_14775"/>
<dbReference type="RefSeq" id="WP_213171009.1">
    <property type="nucleotide sequence ID" value="NZ_CP070496.1"/>
</dbReference>
<organism evidence="2 3">
    <name type="scientific">Natronoglycomyces albus</name>
    <dbReference type="NCBI Taxonomy" id="2811108"/>
    <lineage>
        <taxon>Bacteria</taxon>
        <taxon>Bacillati</taxon>
        <taxon>Actinomycetota</taxon>
        <taxon>Actinomycetes</taxon>
        <taxon>Glycomycetales</taxon>
        <taxon>Glycomycetaceae</taxon>
        <taxon>Natronoglycomyces</taxon>
    </lineage>
</organism>
<dbReference type="Proteomes" id="UP000662939">
    <property type="component" value="Chromosome"/>
</dbReference>
<dbReference type="Pfam" id="PF11716">
    <property type="entry name" value="MDMPI_N"/>
    <property type="match status" value="1"/>
</dbReference>
<sequence length="189" mass="20923">MNDLTDKYSHASEGLIAVANGVADDQLSAPTPCSEYTVRELLNHLFYVTDLMEKGVAGEDMEMTDTPPDFMSPEQTWRNRFTQAIEKCGATFSNPAVLQGDPLLGLPRSQAALLPLFDFVIHSWDLARATGQEYHPYPPAVDLLDQLSKEVVPGGREFGVFAEAVEVPQDASEFARLLAFTGRDPHWRP</sequence>
<evidence type="ECO:0000313" key="3">
    <source>
        <dbReference type="Proteomes" id="UP000662939"/>
    </source>
</evidence>
<reference evidence="2" key="1">
    <citation type="submission" date="2021-02" db="EMBL/GenBank/DDBJ databases">
        <title>Natronoglycomyces albus gen. nov., sp. nov, a haloalkaliphilic actinobacterium from a soda solonchak soil.</title>
        <authorList>
            <person name="Sorokin D.Y."/>
            <person name="Khijniak T.V."/>
            <person name="Zakharycheva A.P."/>
            <person name="Boueva O.V."/>
            <person name="Ariskina E.V."/>
            <person name="Hahnke R.L."/>
            <person name="Bunk B."/>
            <person name="Sproer C."/>
            <person name="Schumann P."/>
            <person name="Evtushenko L.I."/>
            <person name="Kublanov I.V."/>
        </authorList>
    </citation>
    <scope>NUCLEOTIDE SEQUENCE</scope>
    <source>
        <strain evidence="2">DSM 106290</strain>
    </source>
</reference>
<accession>A0A895XNP8</accession>
<dbReference type="NCBIfam" id="TIGR03086">
    <property type="entry name" value="TIGR03086 family metal-binding protein"/>
    <property type="match status" value="1"/>
</dbReference>
<dbReference type="AlphaFoldDB" id="A0A895XNP8"/>
<dbReference type="InterPro" id="IPR024344">
    <property type="entry name" value="MDMPI_metal-binding"/>
</dbReference>
<dbReference type="Gene3D" id="1.20.120.450">
    <property type="entry name" value="dinb family like domain"/>
    <property type="match status" value="1"/>
</dbReference>
<dbReference type="NCBIfam" id="TIGR03083">
    <property type="entry name" value="maleylpyruvate isomerase family mycothiol-dependent enzyme"/>
    <property type="match status" value="1"/>
</dbReference>
<evidence type="ECO:0000259" key="1">
    <source>
        <dbReference type="Pfam" id="PF11716"/>
    </source>
</evidence>
<name>A0A895XNP8_9ACTN</name>
<dbReference type="InterPro" id="IPR017520">
    <property type="entry name" value="CHP03086"/>
</dbReference>
<dbReference type="SUPFAM" id="SSF109854">
    <property type="entry name" value="DinB/YfiT-like putative metalloenzymes"/>
    <property type="match status" value="1"/>
</dbReference>
<gene>
    <name evidence="2" type="ORF">JQS30_14775</name>
</gene>
<dbReference type="InterPro" id="IPR017517">
    <property type="entry name" value="Maleyloyr_isom"/>
</dbReference>
<dbReference type="GO" id="GO:0046872">
    <property type="term" value="F:metal ion binding"/>
    <property type="evidence" value="ECO:0007669"/>
    <property type="project" value="InterPro"/>
</dbReference>
<protein>
    <submittedName>
        <fullName evidence="2">TIGR03086 family protein</fullName>
    </submittedName>
</protein>
<dbReference type="InterPro" id="IPR034660">
    <property type="entry name" value="DinB/YfiT-like"/>
</dbReference>